<dbReference type="PANTHER" id="PTHR11365">
    <property type="entry name" value="5-OXOPROLINASE RELATED"/>
    <property type="match status" value="1"/>
</dbReference>
<feature type="domain" description="Hydantoinase A/oxoprolinase" evidence="1">
    <location>
        <begin position="192"/>
        <end position="451"/>
    </location>
</feature>
<dbReference type="Pfam" id="PF01968">
    <property type="entry name" value="Hydantoinase_A"/>
    <property type="match status" value="1"/>
</dbReference>
<dbReference type="Pfam" id="PF05378">
    <property type="entry name" value="Hydant_A_N"/>
    <property type="match status" value="1"/>
</dbReference>
<evidence type="ECO:0000259" key="1">
    <source>
        <dbReference type="Pfam" id="PF01968"/>
    </source>
</evidence>
<evidence type="ECO:0000259" key="2">
    <source>
        <dbReference type="Pfam" id="PF05378"/>
    </source>
</evidence>
<reference evidence="3 4" key="1">
    <citation type="submission" date="2023-07" db="EMBL/GenBank/DDBJ databases">
        <title>Genomic Encyclopedia of Type Strains, Phase IV (KMG-IV): sequencing the most valuable type-strain genomes for metagenomic binning, comparative biology and taxonomic classification.</title>
        <authorList>
            <person name="Goeker M."/>
        </authorList>
    </citation>
    <scope>NUCLEOTIDE SEQUENCE [LARGE SCALE GENOMIC DNA]</scope>
    <source>
        <strain evidence="3 4">DSM 23494</strain>
    </source>
</reference>
<dbReference type="RefSeq" id="WP_307478249.1">
    <property type="nucleotide sequence ID" value="NZ_JAUSUB010000028.1"/>
</dbReference>
<sequence>MRLGIDVGGTNTDAVVVNDEGKLFSWAKHLTTVDIISGIHTAASEALSEANIQPENITGVFLGTTHVVNALFHPRQLAKTALVRIVKRPSAIKPGLQWPDHLKKYIKKIYQLRSNNHYTGSKNNIDIPVVEQLKDIIADIENEGIQSICIVGSFSPLYESEEVEVQQKIREYFPYIPITMSHEIGSTGFLERENASLLNAILSSVIREAMVSIAELFKQLRLECPYWLTQNDGSLMEIKDAMNYPILTIGSGVTNSLRGAAILSKLQCCIVVDVGGSTIDIGRIINGHPEASVGPSTILNIPVNVRMPRIESLPYGGGSLISMKDGAIDIEDTIASDIEHDGMAWGGECWTLTDSFLKVFPESFNDEKISMNELEQLSAVDCRKVISRVSKEMKDCIARLQLKNEELPVVLVGGGSPLLAEQVFGKYEKIYHPAGYPICNALGACFAPLSAEIDKVFWLNNKTKQEEVAKAKNSIIEELRLKGATKESIRLISVEEFPFDYLKGDVLRIRIKGLGEIK</sequence>
<dbReference type="SUPFAM" id="SSF53067">
    <property type="entry name" value="Actin-like ATPase domain"/>
    <property type="match status" value="1"/>
</dbReference>
<evidence type="ECO:0000313" key="3">
    <source>
        <dbReference type="EMBL" id="MDQ0272787.1"/>
    </source>
</evidence>
<dbReference type="EMBL" id="JAUSUB010000028">
    <property type="protein sequence ID" value="MDQ0272787.1"/>
    <property type="molecule type" value="Genomic_DNA"/>
</dbReference>
<dbReference type="InterPro" id="IPR008040">
    <property type="entry name" value="Hydant_A_N"/>
</dbReference>
<dbReference type="InterPro" id="IPR043129">
    <property type="entry name" value="ATPase_NBD"/>
</dbReference>
<dbReference type="PANTHER" id="PTHR11365:SF23">
    <property type="entry name" value="HYPOTHETICAL 5-OXOPROLINASE (EUROFUNG)-RELATED"/>
    <property type="match status" value="1"/>
</dbReference>
<gene>
    <name evidence="3" type="ORF">J2S17_004680</name>
</gene>
<name>A0ABU0ANC3_9BACI</name>
<organism evidence="3 4">
    <name type="scientific">Cytobacillus purgationiresistens</name>
    <dbReference type="NCBI Taxonomy" id="863449"/>
    <lineage>
        <taxon>Bacteria</taxon>
        <taxon>Bacillati</taxon>
        <taxon>Bacillota</taxon>
        <taxon>Bacilli</taxon>
        <taxon>Bacillales</taxon>
        <taxon>Bacillaceae</taxon>
        <taxon>Cytobacillus</taxon>
    </lineage>
</organism>
<dbReference type="InterPro" id="IPR045079">
    <property type="entry name" value="Oxoprolinase-like"/>
</dbReference>
<feature type="domain" description="Hydantoinase/oxoprolinase N-terminal" evidence="2">
    <location>
        <begin position="2"/>
        <end position="172"/>
    </location>
</feature>
<accession>A0ABU0ANC3</accession>
<proteinExistence type="predicted"/>
<dbReference type="Gene3D" id="3.30.420.40">
    <property type="match status" value="1"/>
</dbReference>
<keyword evidence="4" id="KW-1185">Reference proteome</keyword>
<dbReference type="InterPro" id="IPR002821">
    <property type="entry name" value="Hydantoinase_A"/>
</dbReference>
<evidence type="ECO:0000313" key="4">
    <source>
        <dbReference type="Proteomes" id="UP001238088"/>
    </source>
</evidence>
<protein>
    <recommendedName>
        <fullName evidence="5">Hydantoinase/oxoprolinase family protein</fullName>
    </recommendedName>
</protein>
<evidence type="ECO:0008006" key="5">
    <source>
        <dbReference type="Google" id="ProtNLM"/>
    </source>
</evidence>
<comment type="caution">
    <text evidence="3">The sequence shown here is derived from an EMBL/GenBank/DDBJ whole genome shotgun (WGS) entry which is preliminary data.</text>
</comment>
<dbReference type="Proteomes" id="UP001238088">
    <property type="component" value="Unassembled WGS sequence"/>
</dbReference>